<keyword evidence="9 10" id="KW-0472">Membrane</keyword>
<comment type="similarity">
    <text evidence="2">Belongs to the polyprenol kinase family.</text>
</comment>
<evidence type="ECO:0000313" key="11">
    <source>
        <dbReference type="EMBL" id="KRT82666.1"/>
    </source>
</evidence>
<dbReference type="GO" id="GO:0004168">
    <property type="term" value="F:dolichol kinase activity"/>
    <property type="evidence" value="ECO:0007669"/>
    <property type="project" value="UniProtKB-EC"/>
</dbReference>
<evidence type="ECO:0000256" key="1">
    <source>
        <dbReference type="ARBA" id="ARBA00004477"/>
    </source>
</evidence>
<dbReference type="PANTHER" id="PTHR13205">
    <property type="entry name" value="TRANSMEMBRANE PROTEIN 15-RELATED"/>
    <property type="match status" value="1"/>
</dbReference>
<evidence type="ECO:0000256" key="10">
    <source>
        <dbReference type="SAM" id="Phobius"/>
    </source>
</evidence>
<name>A0A0T6B5K3_9SCAR</name>
<dbReference type="GO" id="GO:0005789">
    <property type="term" value="C:endoplasmic reticulum membrane"/>
    <property type="evidence" value="ECO:0007669"/>
    <property type="project" value="UniProtKB-SubCell"/>
</dbReference>
<dbReference type="OrthoDB" id="377083at2759"/>
<organism evidence="11 12">
    <name type="scientific">Oryctes borbonicus</name>
    <dbReference type="NCBI Taxonomy" id="1629725"/>
    <lineage>
        <taxon>Eukaryota</taxon>
        <taxon>Metazoa</taxon>
        <taxon>Ecdysozoa</taxon>
        <taxon>Arthropoda</taxon>
        <taxon>Hexapoda</taxon>
        <taxon>Insecta</taxon>
        <taxon>Pterygota</taxon>
        <taxon>Neoptera</taxon>
        <taxon>Endopterygota</taxon>
        <taxon>Coleoptera</taxon>
        <taxon>Polyphaga</taxon>
        <taxon>Scarabaeiformia</taxon>
        <taxon>Scarabaeidae</taxon>
        <taxon>Dynastinae</taxon>
        <taxon>Oryctes</taxon>
    </lineage>
</organism>
<keyword evidence="6" id="KW-0418">Kinase</keyword>
<comment type="subcellular location">
    <subcellularLocation>
        <location evidence="1">Endoplasmic reticulum membrane</location>
        <topology evidence="1">Multi-pass membrane protein</topology>
    </subcellularLocation>
</comment>
<sequence length="156" mass="16854">MPPLGVMLEDGFAVFCDEKDVGNVALTPMYLLVGCSLPLWIHPAPCDVTDSAMLHLLPLISGLLSVGIGDSMASCVGTMIGRHRWSGSNKTIEGTVGCILSQMLMVYLLSLSGYYYLQPYDIMKLLVGIVMVALVEANTTQVDNLVLPLLMYSVLL</sequence>
<dbReference type="EC" id="2.7.1.108" evidence="3"/>
<evidence type="ECO:0000256" key="8">
    <source>
        <dbReference type="ARBA" id="ARBA00022989"/>
    </source>
</evidence>
<feature type="transmembrane region" description="Helical" evidence="10">
    <location>
        <begin position="53"/>
        <end position="73"/>
    </location>
</feature>
<evidence type="ECO:0000256" key="7">
    <source>
        <dbReference type="ARBA" id="ARBA00022824"/>
    </source>
</evidence>
<keyword evidence="7" id="KW-0256">Endoplasmic reticulum</keyword>
<dbReference type="InterPro" id="IPR032974">
    <property type="entry name" value="Polypren_kinase"/>
</dbReference>
<evidence type="ECO:0000313" key="12">
    <source>
        <dbReference type="Proteomes" id="UP000051574"/>
    </source>
</evidence>
<feature type="transmembrane region" description="Helical" evidence="10">
    <location>
        <begin position="21"/>
        <end position="41"/>
    </location>
</feature>
<evidence type="ECO:0000256" key="2">
    <source>
        <dbReference type="ARBA" id="ARBA00010794"/>
    </source>
</evidence>
<evidence type="ECO:0000256" key="5">
    <source>
        <dbReference type="ARBA" id="ARBA00022692"/>
    </source>
</evidence>
<dbReference type="EMBL" id="LJIG01009645">
    <property type="protein sequence ID" value="KRT82666.1"/>
    <property type="molecule type" value="Genomic_DNA"/>
</dbReference>
<evidence type="ECO:0000256" key="6">
    <source>
        <dbReference type="ARBA" id="ARBA00022777"/>
    </source>
</evidence>
<comment type="caution">
    <text evidence="11">The sequence shown here is derived from an EMBL/GenBank/DDBJ whole genome shotgun (WGS) entry which is preliminary data.</text>
</comment>
<proteinExistence type="inferred from homology"/>
<keyword evidence="5 10" id="KW-0812">Transmembrane</keyword>
<reference evidence="11 12" key="1">
    <citation type="submission" date="2015-09" db="EMBL/GenBank/DDBJ databases">
        <title>Draft genome of the scarab beetle Oryctes borbonicus.</title>
        <authorList>
            <person name="Meyer J.M."/>
            <person name="Markov G.V."/>
            <person name="Baskaran P."/>
            <person name="Herrmann M."/>
            <person name="Sommer R.J."/>
            <person name="Roedelsperger C."/>
        </authorList>
    </citation>
    <scope>NUCLEOTIDE SEQUENCE [LARGE SCALE GENOMIC DNA]</scope>
    <source>
        <strain evidence="11">OB123</strain>
        <tissue evidence="11">Whole animal</tissue>
    </source>
</reference>
<dbReference type="GO" id="GO:0043048">
    <property type="term" value="P:dolichyl monophosphate biosynthetic process"/>
    <property type="evidence" value="ECO:0007669"/>
    <property type="project" value="TreeGrafter"/>
</dbReference>
<keyword evidence="4" id="KW-0808">Transferase</keyword>
<keyword evidence="12" id="KW-1185">Reference proteome</keyword>
<evidence type="ECO:0000256" key="3">
    <source>
        <dbReference type="ARBA" id="ARBA00012132"/>
    </source>
</evidence>
<dbReference type="AlphaFoldDB" id="A0A0T6B5K3"/>
<evidence type="ECO:0000256" key="9">
    <source>
        <dbReference type="ARBA" id="ARBA00023136"/>
    </source>
</evidence>
<evidence type="ECO:0000256" key="4">
    <source>
        <dbReference type="ARBA" id="ARBA00022679"/>
    </source>
</evidence>
<keyword evidence="8 10" id="KW-1133">Transmembrane helix</keyword>
<gene>
    <name evidence="11" type="ORF">AMK59_3071</name>
</gene>
<feature type="transmembrane region" description="Helical" evidence="10">
    <location>
        <begin position="94"/>
        <end position="117"/>
    </location>
</feature>
<dbReference type="Proteomes" id="UP000051574">
    <property type="component" value="Unassembled WGS sequence"/>
</dbReference>
<accession>A0A0T6B5K3</accession>
<protein>
    <recommendedName>
        <fullName evidence="3">dolichol kinase</fullName>
        <ecNumber evidence="3">2.7.1.108</ecNumber>
    </recommendedName>
</protein>
<dbReference type="PANTHER" id="PTHR13205:SF15">
    <property type="entry name" value="DOLICHOL KINASE"/>
    <property type="match status" value="1"/>
</dbReference>